<reference evidence="1 2" key="1">
    <citation type="submission" date="2018-06" db="EMBL/GenBank/DDBJ databases">
        <title>Draft genome sequence of Modestobacter versicolor CP153-2.</title>
        <authorList>
            <person name="Gundlapally S.R."/>
        </authorList>
    </citation>
    <scope>NUCLEOTIDE SEQUENCE [LARGE SCALE GENOMIC DNA]</scope>
    <source>
        <strain evidence="1 2">CP153-2</strain>
    </source>
</reference>
<keyword evidence="2" id="KW-1185">Reference proteome</keyword>
<gene>
    <name evidence="1" type="ORF">DMO24_17800</name>
</gene>
<keyword evidence="1" id="KW-0328">Glycosyltransferase</keyword>
<protein>
    <submittedName>
        <fullName evidence="1">Alpha-(1-2)-phosphatidylinositol mannosyltransferase</fullName>
    </submittedName>
</protein>
<dbReference type="EMBL" id="QKNV01000238">
    <property type="protein sequence ID" value="PZA19994.1"/>
    <property type="molecule type" value="Genomic_DNA"/>
</dbReference>
<dbReference type="GO" id="GO:0016757">
    <property type="term" value="F:glycosyltransferase activity"/>
    <property type="evidence" value="ECO:0007669"/>
    <property type="project" value="UniProtKB-KW"/>
</dbReference>
<accession>A0A323V5U6</accession>
<feature type="non-terminal residue" evidence="1">
    <location>
        <position position="1"/>
    </location>
</feature>
<evidence type="ECO:0000313" key="2">
    <source>
        <dbReference type="Proteomes" id="UP000247602"/>
    </source>
</evidence>
<keyword evidence="1" id="KW-0808">Transferase</keyword>
<dbReference type="AlphaFoldDB" id="A0A323V5U6"/>
<organism evidence="1 2">
    <name type="scientific">Modestobacter versicolor</name>
    <dbReference type="NCBI Taxonomy" id="429133"/>
    <lineage>
        <taxon>Bacteria</taxon>
        <taxon>Bacillati</taxon>
        <taxon>Actinomycetota</taxon>
        <taxon>Actinomycetes</taxon>
        <taxon>Geodermatophilales</taxon>
        <taxon>Geodermatophilaceae</taxon>
        <taxon>Modestobacter</taxon>
    </lineage>
</organism>
<dbReference type="SUPFAM" id="SSF53756">
    <property type="entry name" value="UDP-Glycosyltransferase/glycogen phosphorylase"/>
    <property type="match status" value="1"/>
</dbReference>
<dbReference type="Gene3D" id="3.40.50.2000">
    <property type="entry name" value="Glycogen Phosphorylase B"/>
    <property type="match status" value="1"/>
</dbReference>
<proteinExistence type="predicted"/>
<evidence type="ECO:0000313" key="1">
    <source>
        <dbReference type="EMBL" id="PZA19994.1"/>
    </source>
</evidence>
<comment type="caution">
    <text evidence="1">The sequence shown here is derived from an EMBL/GenBank/DDBJ whole genome shotgun (WGS) entry which is preliminary data.</text>
</comment>
<name>A0A323V5U6_9ACTN</name>
<sequence>SLADPLDDPARARAMGAAGRAWVEQRWSWTTIAGTFAQVLSP</sequence>
<dbReference type="Proteomes" id="UP000247602">
    <property type="component" value="Unassembled WGS sequence"/>
</dbReference>